<feature type="chain" id="PRO_5033040399" evidence="2">
    <location>
        <begin position="27"/>
        <end position="294"/>
    </location>
</feature>
<feature type="signal peptide" evidence="2">
    <location>
        <begin position="1"/>
        <end position="26"/>
    </location>
</feature>
<sequence>MLWYKSTLHHWSFLITFILLFTTVHCTTITTTTTDNIENDTRSNVNHSLSAEIHDYKSNDNITEINPIHEGFILLSDNQKKRTPSTITSTTASTKTKQTSTLRTLSNTTTTTCKTKHQKTSTSTSKITTTTSTRSPNNTVKTADNHESPRRGRRLLNELSYDTDIDTSSVHASLDNNNDMDNFLKVDDEELTKQLVNLAVMADGSGFTTEEATEETSTSTLTIAVSSTGTVTTETASQQSTETVTLTQLSTASTLSGITTSQELTEETTNSGTQGIFFNFLESVRYKHSFISSH</sequence>
<name>A0A819XBR0_9BILA</name>
<evidence type="ECO:0000313" key="3">
    <source>
        <dbReference type="EMBL" id="CAF4138467.1"/>
    </source>
</evidence>
<protein>
    <submittedName>
        <fullName evidence="3">Uncharacterized protein</fullName>
    </submittedName>
</protein>
<comment type="caution">
    <text evidence="3">The sequence shown here is derived from an EMBL/GenBank/DDBJ whole genome shotgun (WGS) entry which is preliminary data.</text>
</comment>
<feature type="region of interest" description="Disordered" evidence="1">
    <location>
        <begin position="121"/>
        <end position="149"/>
    </location>
</feature>
<accession>A0A819XBR0</accession>
<dbReference type="EMBL" id="CAJOBB010005730">
    <property type="protein sequence ID" value="CAF4138467.1"/>
    <property type="molecule type" value="Genomic_DNA"/>
</dbReference>
<gene>
    <name evidence="3" type="ORF">KXQ929_LOCUS36567</name>
</gene>
<dbReference type="Proteomes" id="UP000663868">
    <property type="component" value="Unassembled WGS sequence"/>
</dbReference>
<organism evidence="3 4">
    <name type="scientific">Adineta steineri</name>
    <dbReference type="NCBI Taxonomy" id="433720"/>
    <lineage>
        <taxon>Eukaryota</taxon>
        <taxon>Metazoa</taxon>
        <taxon>Spiralia</taxon>
        <taxon>Gnathifera</taxon>
        <taxon>Rotifera</taxon>
        <taxon>Eurotatoria</taxon>
        <taxon>Bdelloidea</taxon>
        <taxon>Adinetida</taxon>
        <taxon>Adinetidae</taxon>
        <taxon>Adineta</taxon>
    </lineage>
</organism>
<feature type="compositionally biased region" description="Low complexity" evidence="1">
    <location>
        <begin position="84"/>
        <end position="102"/>
    </location>
</feature>
<evidence type="ECO:0000313" key="4">
    <source>
        <dbReference type="Proteomes" id="UP000663868"/>
    </source>
</evidence>
<feature type="region of interest" description="Disordered" evidence="1">
    <location>
        <begin position="83"/>
        <end position="102"/>
    </location>
</feature>
<keyword evidence="2" id="KW-0732">Signal</keyword>
<reference evidence="3" key="1">
    <citation type="submission" date="2021-02" db="EMBL/GenBank/DDBJ databases">
        <authorList>
            <person name="Nowell W R."/>
        </authorList>
    </citation>
    <scope>NUCLEOTIDE SEQUENCE</scope>
</reference>
<evidence type="ECO:0000256" key="2">
    <source>
        <dbReference type="SAM" id="SignalP"/>
    </source>
</evidence>
<dbReference type="AlphaFoldDB" id="A0A819XBR0"/>
<feature type="non-terminal residue" evidence="3">
    <location>
        <position position="1"/>
    </location>
</feature>
<feature type="compositionally biased region" description="Low complexity" evidence="1">
    <location>
        <begin position="121"/>
        <end position="135"/>
    </location>
</feature>
<proteinExistence type="predicted"/>
<evidence type="ECO:0000256" key="1">
    <source>
        <dbReference type="SAM" id="MobiDB-lite"/>
    </source>
</evidence>